<gene>
    <name evidence="2" type="ORF">glysoja_048518</name>
</gene>
<dbReference type="SUPFAM" id="SSF81558">
    <property type="entry name" value="Photosystem I subunits PsaA/PsaB"/>
    <property type="match status" value="1"/>
</dbReference>
<dbReference type="PANTHER" id="PTHR30128">
    <property type="entry name" value="OUTER MEMBRANE PROTEIN, OMPA-RELATED"/>
    <property type="match status" value="1"/>
</dbReference>
<dbReference type="PRINTS" id="PR00257">
    <property type="entry name" value="PHOTSYSPSAAB"/>
</dbReference>
<dbReference type="Gene3D" id="1.20.1130.10">
    <property type="entry name" value="Photosystem I PsaA/PsaB"/>
    <property type="match status" value="3"/>
</dbReference>
<name>A0A0B2PS33_GLYSO</name>
<keyword evidence="1" id="KW-0812">Transmembrane</keyword>
<feature type="transmembrane region" description="Helical" evidence="1">
    <location>
        <begin position="70"/>
        <end position="92"/>
    </location>
</feature>
<dbReference type="GO" id="GO:0015979">
    <property type="term" value="P:photosynthesis"/>
    <property type="evidence" value="ECO:0007669"/>
    <property type="project" value="InterPro"/>
</dbReference>
<dbReference type="PANTHER" id="PTHR30128:SF19">
    <property type="entry name" value="PHOTOSYSTEM I P700 CHLOROPHYLL A APOPROTEIN A1-RELATED"/>
    <property type="match status" value="1"/>
</dbReference>
<dbReference type="Proteomes" id="UP000053555">
    <property type="component" value="Unassembled WGS sequence"/>
</dbReference>
<dbReference type="InterPro" id="IPR001280">
    <property type="entry name" value="PSI_PsaA/B"/>
</dbReference>
<accession>A0A0B2PS33</accession>
<dbReference type="AlphaFoldDB" id="A0A0B2PS33"/>
<organism evidence="2">
    <name type="scientific">Glycine soja</name>
    <name type="common">Wild soybean</name>
    <dbReference type="NCBI Taxonomy" id="3848"/>
    <lineage>
        <taxon>Eukaryota</taxon>
        <taxon>Viridiplantae</taxon>
        <taxon>Streptophyta</taxon>
        <taxon>Embryophyta</taxon>
        <taxon>Tracheophyta</taxon>
        <taxon>Spermatophyta</taxon>
        <taxon>Magnoliopsida</taxon>
        <taxon>eudicotyledons</taxon>
        <taxon>Gunneridae</taxon>
        <taxon>Pentapetalae</taxon>
        <taxon>rosids</taxon>
        <taxon>fabids</taxon>
        <taxon>Fabales</taxon>
        <taxon>Fabaceae</taxon>
        <taxon>Papilionoideae</taxon>
        <taxon>50 kb inversion clade</taxon>
        <taxon>NPAAA clade</taxon>
        <taxon>indigoferoid/millettioid clade</taxon>
        <taxon>Phaseoleae</taxon>
        <taxon>Glycine</taxon>
        <taxon>Glycine subgen. Soja</taxon>
    </lineage>
</organism>
<evidence type="ECO:0000256" key="1">
    <source>
        <dbReference type="SAM" id="Phobius"/>
    </source>
</evidence>
<evidence type="ECO:0000313" key="2">
    <source>
        <dbReference type="EMBL" id="KHN10578.1"/>
    </source>
</evidence>
<dbReference type="InterPro" id="IPR036408">
    <property type="entry name" value="PSI_PsaA/B_sf"/>
</dbReference>
<keyword evidence="1" id="KW-0472">Membrane</keyword>
<feature type="transmembrane region" description="Helical" evidence="1">
    <location>
        <begin position="284"/>
        <end position="302"/>
    </location>
</feature>
<dbReference type="GO" id="GO:0009535">
    <property type="term" value="C:chloroplast thylakoid membrane"/>
    <property type="evidence" value="ECO:0007669"/>
    <property type="project" value="TreeGrafter"/>
</dbReference>
<keyword evidence="1" id="KW-1133">Transmembrane helix</keyword>
<dbReference type="EMBL" id="KN664279">
    <property type="protein sequence ID" value="KHN10578.1"/>
    <property type="molecule type" value="Genomic_DNA"/>
</dbReference>
<sequence length="304" mass="33750">MSGMYFHGARFSNYEAWLSDPTHIRPSAQVVWPIVGQEILNGDVGGGFRGIQITSGFFQIWRASGITSELQLYCTAIGALVFAALMLFAGWFHYHKAAPKLAWFQDVESMLNHHLTGLLGLGSLSWAGHQIHVSLPINQFLNAAVDPKEIPLPHEFILNRDLLAQLYPSFAEGATPFFTLNWSKYAEFLTFRGGLDPVTGVGVAAHAAIFMVRDYDPTIRYNDLLDRVLRHHNAIISHLNCGRGYWQELIESIVWAHNKLKVAPATQPRALSIVQGRAVGVTHYLLGGIATTWAFFLARIIAVG</sequence>
<protein>
    <submittedName>
        <fullName evidence="2">Photosystem I P700 chlorophyll a apoprotein A1</fullName>
    </submittedName>
</protein>
<dbReference type="Pfam" id="PF00223">
    <property type="entry name" value="PsaA_PsaB"/>
    <property type="match status" value="3"/>
</dbReference>
<proteinExistence type="predicted"/>
<reference evidence="2" key="1">
    <citation type="submission" date="2014-07" db="EMBL/GenBank/DDBJ databases">
        <title>Identification of a novel salt tolerance gene in wild soybean by whole-genome sequencing.</title>
        <authorList>
            <person name="Lam H.-M."/>
            <person name="Qi X."/>
            <person name="Li M.-W."/>
            <person name="Liu X."/>
            <person name="Xie M."/>
            <person name="Ni M."/>
            <person name="Xu X."/>
        </authorList>
    </citation>
    <scope>NUCLEOTIDE SEQUENCE [LARGE SCALE GENOMIC DNA]</scope>
    <source>
        <tissue evidence="2">Root</tissue>
    </source>
</reference>